<accession>A0A836AAR5</accession>
<evidence type="ECO:0000256" key="1">
    <source>
        <dbReference type="ARBA" id="ARBA00044942"/>
    </source>
</evidence>
<evidence type="ECO:0000259" key="7">
    <source>
        <dbReference type="PROSITE" id="PS50905"/>
    </source>
</evidence>
<keyword evidence="5" id="KW-0409">Iron storage</keyword>
<evidence type="ECO:0000256" key="5">
    <source>
        <dbReference type="RuleBase" id="RU361145"/>
    </source>
</evidence>
<dbReference type="SUPFAM" id="SSF47240">
    <property type="entry name" value="Ferritin-like"/>
    <property type="match status" value="1"/>
</dbReference>
<proteinExistence type="inferred from homology"/>
<comment type="subunit">
    <text evidence="3">Oligomer of 24 subunits. There are two types of subunits: L (light) chain and H (heavy) chain. The major chain can be light or heavy, depending on the species and tissue type. The functional molecule forms a roughly spherical shell with a diameter of 12 nm and contains a central cavity into which the insoluble mineral iron core is deposited. Interacts with NCOA4.</text>
</comment>
<sequence>MNFSSRLGAESPGDVERSEDQAWGRRGERTRRWRDLREKAGKEKDEAHRSQKEWEGFQVRRLNSGRHEGFVKARHYGFQSALNQHWSPSVHLDTWKGWPCVEGADAHFAESSGRQFAMCLDRTNPGPPLPPASDRTGTFFPASAFRVSPLAVLQHWEQPTPPVELNSLLLISHEFPDSSGFSPCEVEAILCGPESASQPYLPVSGLPFQLQSVALDDLGEFFSKLPLEELQGTNTLSQMQKQSSSHAPFLEVEKPSQNERGGAQDALEAALLIDKNLKQALLSLCGLFSACADPRFCRFLEFYFLDKVVKVIRKMGNHLTNLRRLTGPQAGQAKFLTCRAPAAFEE</sequence>
<dbReference type="PANTHER" id="PTHR11431:SF47">
    <property type="entry name" value="FERRITIN LIGHT CHAIN"/>
    <property type="match status" value="1"/>
</dbReference>
<gene>
    <name evidence="8" type="ORF">JEQ12_002306</name>
</gene>
<comment type="similarity">
    <text evidence="5">Belongs to the ferritin family.</text>
</comment>
<keyword evidence="4 5" id="KW-0479">Metal-binding</keyword>
<dbReference type="EMBL" id="JAEMGP010000010">
    <property type="protein sequence ID" value="KAG5204330.1"/>
    <property type="molecule type" value="Genomic_DNA"/>
</dbReference>
<dbReference type="Proteomes" id="UP000664991">
    <property type="component" value="Unassembled WGS sequence"/>
</dbReference>
<protein>
    <recommendedName>
        <fullName evidence="5">Ferritin</fullName>
    </recommendedName>
</protein>
<evidence type="ECO:0000256" key="6">
    <source>
        <dbReference type="SAM" id="MobiDB-lite"/>
    </source>
</evidence>
<organism evidence="8 9">
    <name type="scientific">Ovis aries</name>
    <name type="common">Sheep</name>
    <dbReference type="NCBI Taxonomy" id="9940"/>
    <lineage>
        <taxon>Eukaryota</taxon>
        <taxon>Metazoa</taxon>
        <taxon>Chordata</taxon>
        <taxon>Craniata</taxon>
        <taxon>Vertebrata</taxon>
        <taxon>Euteleostomi</taxon>
        <taxon>Mammalia</taxon>
        <taxon>Eutheria</taxon>
        <taxon>Laurasiatheria</taxon>
        <taxon>Artiodactyla</taxon>
        <taxon>Ruminantia</taxon>
        <taxon>Pecora</taxon>
        <taxon>Bovidae</taxon>
        <taxon>Caprinae</taxon>
        <taxon>Ovis</taxon>
    </lineage>
</organism>
<dbReference type="InterPro" id="IPR009040">
    <property type="entry name" value="Ferritin-like_diiron"/>
</dbReference>
<comment type="subcellular location">
    <subcellularLocation>
        <location evidence="1">Autolysosome</location>
    </subcellularLocation>
</comment>
<comment type="function">
    <text evidence="2">Stores iron in a soluble, non-toxic, readily available form. Important for iron homeostasis. Iron is taken up in the ferrous form and deposited as ferric hydroxides after oxidation. Also plays a role in delivery of iron to cells. Mediates iron uptake in capsule cells of the developing kidney. Delivery to lysosomes by the cargo receptor NCOA4 for autophagic degradation and release or iron.</text>
</comment>
<evidence type="ECO:0000256" key="4">
    <source>
        <dbReference type="PIRSR" id="PIRSR601519-1"/>
    </source>
</evidence>
<feature type="compositionally biased region" description="Basic and acidic residues" evidence="6">
    <location>
        <begin position="14"/>
        <end position="27"/>
    </location>
</feature>
<dbReference type="InterPro" id="IPR012347">
    <property type="entry name" value="Ferritin-like"/>
</dbReference>
<dbReference type="GO" id="GO:0044754">
    <property type="term" value="C:autolysosome"/>
    <property type="evidence" value="ECO:0007669"/>
    <property type="project" value="UniProtKB-SubCell"/>
</dbReference>
<dbReference type="PROSITE" id="PS50905">
    <property type="entry name" value="FERRITIN_LIKE"/>
    <property type="match status" value="1"/>
</dbReference>
<evidence type="ECO:0000313" key="8">
    <source>
        <dbReference type="EMBL" id="KAG5204330.1"/>
    </source>
</evidence>
<dbReference type="InterPro" id="IPR009078">
    <property type="entry name" value="Ferritin-like_SF"/>
</dbReference>
<dbReference type="GO" id="GO:0006879">
    <property type="term" value="P:intracellular iron ion homeostasis"/>
    <property type="evidence" value="ECO:0007669"/>
    <property type="project" value="UniProtKB-KW"/>
</dbReference>
<keyword evidence="4 5" id="KW-0408">Iron</keyword>
<evidence type="ECO:0000256" key="2">
    <source>
        <dbReference type="ARBA" id="ARBA00045578"/>
    </source>
</evidence>
<reference evidence="8 9" key="1">
    <citation type="submission" date="2020-12" db="EMBL/GenBank/DDBJ databases">
        <title>De novo assembly of Tibetan sheep genome.</title>
        <authorList>
            <person name="Li X."/>
        </authorList>
    </citation>
    <scope>NUCLEOTIDE SEQUENCE [LARGE SCALE GENOMIC DNA]</scope>
    <source>
        <tissue evidence="8">Heart</tissue>
    </source>
</reference>
<comment type="caution">
    <text evidence="8">The sequence shown here is derived from an EMBL/GenBank/DDBJ whole genome shotgun (WGS) entry which is preliminary data.</text>
</comment>
<dbReference type="GO" id="GO:0006826">
    <property type="term" value="P:iron ion transport"/>
    <property type="evidence" value="ECO:0007669"/>
    <property type="project" value="InterPro"/>
</dbReference>
<evidence type="ECO:0000313" key="9">
    <source>
        <dbReference type="Proteomes" id="UP000664991"/>
    </source>
</evidence>
<evidence type="ECO:0000256" key="3">
    <source>
        <dbReference type="ARBA" id="ARBA00047045"/>
    </source>
</evidence>
<feature type="region of interest" description="Disordered" evidence="6">
    <location>
        <begin position="1"/>
        <end position="53"/>
    </location>
</feature>
<dbReference type="GO" id="GO:0008199">
    <property type="term" value="F:ferric iron binding"/>
    <property type="evidence" value="ECO:0007669"/>
    <property type="project" value="InterPro"/>
</dbReference>
<dbReference type="PANTHER" id="PTHR11431">
    <property type="entry name" value="FERRITIN"/>
    <property type="match status" value="1"/>
</dbReference>
<feature type="compositionally biased region" description="Basic and acidic residues" evidence="6">
    <location>
        <begin position="33"/>
        <end position="53"/>
    </location>
</feature>
<dbReference type="GO" id="GO:0008198">
    <property type="term" value="F:ferrous iron binding"/>
    <property type="evidence" value="ECO:0007669"/>
    <property type="project" value="TreeGrafter"/>
</dbReference>
<dbReference type="Gene3D" id="1.20.1260.10">
    <property type="match status" value="1"/>
</dbReference>
<feature type="binding site" evidence="4">
    <location>
        <position position="229"/>
    </location>
    <ligand>
        <name>Fe cation</name>
        <dbReference type="ChEBI" id="CHEBI:24875"/>
        <label>1</label>
    </ligand>
</feature>
<dbReference type="InterPro" id="IPR001519">
    <property type="entry name" value="Ferritin"/>
</dbReference>
<name>A0A836AAR5_SHEEP</name>
<dbReference type="AlphaFoldDB" id="A0A836AAR5"/>
<feature type="domain" description="Ferritin-like diiron" evidence="7">
    <location>
        <begin position="176"/>
        <end position="326"/>
    </location>
</feature>